<dbReference type="SMART" id="SM00033">
    <property type="entry name" value="CH"/>
    <property type="match status" value="1"/>
</dbReference>
<dbReference type="Pfam" id="PF00307">
    <property type="entry name" value="CH"/>
    <property type="match status" value="1"/>
</dbReference>
<dbReference type="InterPro" id="IPR001715">
    <property type="entry name" value="CH_dom"/>
</dbReference>
<organism evidence="4 5">
    <name type="scientific">Amphiprion ocellaris</name>
    <name type="common">Clown anemonefish</name>
    <dbReference type="NCBI Taxonomy" id="80972"/>
    <lineage>
        <taxon>Eukaryota</taxon>
        <taxon>Metazoa</taxon>
        <taxon>Chordata</taxon>
        <taxon>Craniata</taxon>
        <taxon>Vertebrata</taxon>
        <taxon>Euteleostomi</taxon>
        <taxon>Actinopterygii</taxon>
        <taxon>Neopterygii</taxon>
        <taxon>Teleostei</taxon>
        <taxon>Neoteleostei</taxon>
        <taxon>Acanthomorphata</taxon>
        <taxon>Ovalentaria</taxon>
        <taxon>Pomacentridae</taxon>
        <taxon>Amphiprion</taxon>
    </lineage>
</organism>
<reference evidence="4" key="3">
    <citation type="submission" date="2025-09" db="UniProtKB">
        <authorList>
            <consortium name="Ensembl"/>
        </authorList>
    </citation>
    <scope>IDENTIFICATION</scope>
</reference>
<proteinExistence type="predicted"/>
<accession>A0AAQ5XGN6</accession>
<dbReference type="Proteomes" id="UP001501940">
    <property type="component" value="Chromosome 9"/>
</dbReference>
<reference evidence="4 5" key="1">
    <citation type="submission" date="2022-01" db="EMBL/GenBank/DDBJ databases">
        <title>A chromosome-scale genome assembly of the false clownfish, Amphiprion ocellaris.</title>
        <authorList>
            <person name="Ryu T."/>
        </authorList>
    </citation>
    <scope>NUCLEOTIDE SEQUENCE [LARGE SCALE GENOMIC DNA]</scope>
</reference>
<sequence length="201" mass="22909">EDWSRSDPSAGTHLQRNAADTQLFPFLLFSPPQAGGGGSVAHRSAKEALLIWCQRKTSGYDGVNVQDFSSSWRDGLAFNALIHAHRPDLFDYRRLHGDDPRRNLGHAFILAEREFGIMQLLDVDDMVVAHPDEKSIMTYVSLYYHYFSKMKGLIRSDQQQLETSGDICCTRKVCSLSFKSFIFSAYSRQLISNYIREPDHL</sequence>
<dbReference type="PROSITE" id="PS50021">
    <property type="entry name" value="CH"/>
    <property type="match status" value="1"/>
</dbReference>
<dbReference type="AlphaFoldDB" id="A0AAQ5XGN6"/>
<dbReference type="Gene3D" id="1.10.418.10">
    <property type="entry name" value="Calponin-like domain"/>
    <property type="match status" value="1"/>
</dbReference>
<dbReference type="GeneTree" id="ENSGT00940000161549"/>
<dbReference type="PANTHER" id="PTHR11915">
    <property type="entry name" value="SPECTRIN/FILAMIN RELATED CYTOSKELETAL PROTEIN"/>
    <property type="match status" value="1"/>
</dbReference>
<keyword evidence="2" id="KW-0009">Actin-binding</keyword>
<evidence type="ECO:0000313" key="5">
    <source>
        <dbReference type="Proteomes" id="UP001501940"/>
    </source>
</evidence>
<protein>
    <recommendedName>
        <fullName evidence="3">Calponin-homology (CH) domain-containing protein</fullName>
    </recommendedName>
</protein>
<evidence type="ECO:0000256" key="1">
    <source>
        <dbReference type="ARBA" id="ARBA00022737"/>
    </source>
</evidence>
<dbReference type="Ensembl" id="ENSAOCT00000066886.1">
    <property type="protein sequence ID" value="ENSAOCP00000040503.1"/>
    <property type="gene ID" value="ENSAOCG00000031905.1"/>
</dbReference>
<feature type="domain" description="Calponin-homology (CH)" evidence="3">
    <location>
        <begin position="43"/>
        <end position="148"/>
    </location>
</feature>
<dbReference type="SUPFAM" id="SSF47576">
    <property type="entry name" value="Calponin-homology domain, CH-domain"/>
    <property type="match status" value="1"/>
</dbReference>
<evidence type="ECO:0000256" key="2">
    <source>
        <dbReference type="ARBA" id="ARBA00023203"/>
    </source>
</evidence>
<reference evidence="4" key="2">
    <citation type="submission" date="2025-08" db="UniProtKB">
        <authorList>
            <consortium name="Ensembl"/>
        </authorList>
    </citation>
    <scope>IDENTIFICATION</scope>
</reference>
<keyword evidence="5" id="KW-1185">Reference proteome</keyword>
<dbReference type="InterPro" id="IPR036872">
    <property type="entry name" value="CH_dom_sf"/>
</dbReference>
<evidence type="ECO:0000313" key="4">
    <source>
        <dbReference type="Ensembl" id="ENSAOCP00000040503.1"/>
    </source>
</evidence>
<keyword evidence="1" id="KW-0677">Repeat</keyword>
<dbReference type="GO" id="GO:0003779">
    <property type="term" value="F:actin binding"/>
    <property type="evidence" value="ECO:0007669"/>
    <property type="project" value="UniProtKB-KW"/>
</dbReference>
<name>A0AAQ5XGN6_AMPOC</name>
<dbReference type="FunFam" id="1.10.418.10:FF:000001">
    <property type="entry name" value="Actinin alpha 1"/>
    <property type="match status" value="1"/>
</dbReference>
<evidence type="ECO:0000259" key="3">
    <source>
        <dbReference type="PROSITE" id="PS50021"/>
    </source>
</evidence>